<dbReference type="Proteomes" id="UP000324585">
    <property type="component" value="Unassembled WGS sequence"/>
</dbReference>
<dbReference type="InterPro" id="IPR027124">
    <property type="entry name" value="Swc5/CFDP1/2"/>
</dbReference>
<name>A0A5J4Z6Y1_PORPP</name>
<comment type="caution">
    <text evidence="3">The sequence shown here is derived from an EMBL/GenBank/DDBJ whole genome shotgun (WGS) entry which is preliminary data.</text>
</comment>
<dbReference type="EMBL" id="VRMN01000001">
    <property type="protein sequence ID" value="KAA8499095.1"/>
    <property type="molecule type" value="Genomic_DNA"/>
</dbReference>
<feature type="compositionally biased region" description="Basic and acidic residues" evidence="1">
    <location>
        <begin position="87"/>
        <end position="130"/>
    </location>
</feature>
<feature type="region of interest" description="Disordered" evidence="1">
    <location>
        <begin position="1"/>
        <end position="144"/>
    </location>
</feature>
<dbReference type="AlphaFoldDB" id="A0A5J4Z6Y1"/>
<dbReference type="OMA" id="WESLHKP"/>
<feature type="compositionally biased region" description="Basic and acidic residues" evidence="1">
    <location>
        <begin position="216"/>
        <end position="225"/>
    </location>
</feature>
<dbReference type="Pfam" id="PF07572">
    <property type="entry name" value="BCNT"/>
    <property type="match status" value="1"/>
</dbReference>
<dbReference type="PROSITE" id="PS51279">
    <property type="entry name" value="BCNT_C"/>
    <property type="match status" value="1"/>
</dbReference>
<feature type="region of interest" description="Disordered" evidence="1">
    <location>
        <begin position="163"/>
        <end position="228"/>
    </location>
</feature>
<protein>
    <recommendedName>
        <fullName evidence="2">BCNT-C domain-containing protein</fullName>
    </recommendedName>
</protein>
<gene>
    <name evidence="3" type="ORF">FVE85_6680</name>
</gene>
<keyword evidence="4" id="KW-1185">Reference proteome</keyword>
<proteinExistence type="predicted"/>
<evidence type="ECO:0000313" key="3">
    <source>
        <dbReference type="EMBL" id="KAA8499095.1"/>
    </source>
</evidence>
<organism evidence="3 4">
    <name type="scientific">Porphyridium purpureum</name>
    <name type="common">Red alga</name>
    <name type="synonym">Porphyridium cruentum</name>
    <dbReference type="NCBI Taxonomy" id="35688"/>
    <lineage>
        <taxon>Eukaryota</taxon>
        <taxon>Rhodophyta</taxon>
        <taxon>Bangiophyceae</taxon>
        <taxon>Porphyridiales</taxon>
        <taxon>Porphyridiaceae</taxon>
        <taxon>Porphyridium</taxon>
    </lineage>
</organism>
<feature type="domain" description="BCNT-C" evidence="2">
    <location>
        <begin position="220"/>
        <end position="299"/>
    </location>
</feature>
<evidence type="ECO:0000256" key="1">
    <source>
        <dbReference type="SAM" id="MobiDB-lite"/>
    </source>
</evidence>
<dbReference type="PANTHER" id="PTHR48295">
    <property type="entry name" value="CRANIOFACIAL DEVELOPMENT PROTEIN 1"/>
    <property type="match status" value="1"/>
</dbReference>
<dbReference type="PANTHER" id="PTHR48295:SF1">
    <property type="entry name" value="SWR1-COMPLEX PROTEIN 5"/>
    <property type="match status" value="1"/>
</dbReference>
<feature type="compositionally biased region" description="Acidic residues" evidence="1">
    <location>
        <begin position="18"/>
        <end position="30"/>
    </location>
</feature>
<feature type="compositionally biased region" description="Low complexity" evidence="1">
    <location>
        <begin position="1"/>
        <end position="14"/>
    </location>
</feature>
<evidence type="ECO:0000313" key="4">
    <source>
        <dbReference type="Proteomes" id="UP000324585"/>
    </source>
</evidence>
<evidence type="ECO:0000259" key="2">
    <source>
        <dbReference type="PROSITE" id="PS51279"/>
    </source>
</evidence>
<accession>A0A5J4Z6Y1</accession>
<sequence length="299" mass="32353">MDARRAGAQSSSSPEGGGGDEDDSSADEDFDPRKHGGADGSGDDSGNESTGARAEAHGSRAPGPIAIVHGRTVQRVHGLVDEDSDGEEKRTESGRGIDQKIDSLDAARERSRSAAEKTKEGVDRLWESLHKPSMSRVQKSSAKPAHISANALWDDLNRPVKQTKSLSAAHKRGSGARRSDAALSAWMDGPTVRVAEPKSDNGAKADGASLVPGADAVEKSPRTGGKDLSVVLDGLKKRKDSIVTQTKRDWLTYKDEQGLHDELDAHAKDKKRYTDKMMFLERAELREHEHQVASKHRRK</sequence>
<dbReference type="OrthoDB" id="445677at2759"/>
<reference evidence="4" key="1">
    <citation type="journal article" date="2019" name="Nat. Commun.">
        <title>Expansion of phycobilisome linker gene families in mesophilic red algae.</title>
        <authorList>
            <person name="Lee J."/>
            <person name="Kim D."/>
            <person name="Bhattacharya D."/>
            <person name="Yoon H.S."/>
        </authorList>
    </citation>
    <scope>NUCLEOTIDE SEQUENCE [LARGE SCALE GENOMIC DNA]</scope>
    <source>
        <strain evidence="4">CCMP 1328</strain>
    </source>
</reference>
<dbReference type="InterPro" id="IPR011421">
    <property type="entry name" value="BCNT-C"/>
</dbReference>